<dbReference type="AlphaFoldDB" id="A0A517NRJ3"/>
<dbReference type="EMBL" id="CP036526">
    <property type="protein sequence ID" value="QDT09732.1"/>
    <property type="molecule type" value="Genomic_DNA"/>
</dbReference>
<dbReference type="PROSITE" id="PS50042">
    <property type="entry name" value="CNMP_BINDING_3"/>
    <property type="match status" value="1"/>
</dbReference>
<feature type="domain" description="HTH crp-type" evidence="5">
    <location>
        <begin position="149"/>
        <end position="217"/>
    </location>
</feature>
<dbReference type="SUPFAM" id="SSF51206">
    <property type="entry name" value="cAMP-binding domain-like"/>
    <property type="match status" value="1"/>
</dbReference>
<evidence type="ECO:0000259" key="4">
    <source>
        <dbReference type="PROSITE" id="PS50042"/>
    </source>
</evidence>
<dbReference type="CDD" id="cd00038">
    <property type="entry name" value="CAP_ED"/>
    <property type="match status" value="1"/>
</dbReference>
<protein>
    <submittedName>
        <fullName evidence="6">cAMP receptor protein</fullName>
    </submittedName>
</protein>
<dbReference type="PROSITE" id="PS51063">
    <property type="entry name" value="HTH_CRP_2"/>
    <property type="match status" value="1"/>
</dbReference>
<dbReference type="PANTHER" id="PTHR24567">
    <property type="entry name" value="CRP FAMILY TRANSCRIPTIONAL REGULATORY PROTEIN"/>
    <property type="match status" value="1"/>
</dbReference>
<dbReference type="InterPro" id="IPR000595">
    <property type="entry name" value="cNMP-bd_dom"/>
</dbReference>
<dbReference type="InterPro" id="IPR036388">
    <property type="entry name" value="WH-like_DNA-bd_sf"/>
</dbReference>
<proteinExistence type="predicted"/>
<dbReference type="Proteomes" id="UP000319817">
    <property type="component" value="Chromosome"/>
</dbReference>
<evidence type="ECO:0000256" key="3">
    <source>
        <dbReference type="ARBA" id="ARBA00023163"/>
    </source>
</evidence>
<evidence type="ECO:0000313" key="6">
    <source>
        <dbReference type="EMBL" id="QDT09732.1"/>
    </source>
</evidence>
<dbReference type="Gene3D" id="1.10.10.10">
    <property type="entry name" value="Winged helix-like DNA-binding domain superfamily/Winged helix DNA-binding domain"/>
    <property type="match status" value="1"/>
</dbReference>
<dbReference type="InterPro" id="IPR018490">
    <property type="entry name" value="cNMP-bd_dom_sf"/>
</dbReference>
<accession>A0A517NRJ3</accession>
<dbReference type="SMART" id="SM00100">
    <property type="entry name" value="cNMP"/>
    <property type="match status" value="1"/>
</dbReference>
<dbReference type="InterPro" id="IPR012318">
    <property type="entry name" value="HTH_CRP"/>
</dbReference>
<gene>
    <name evidence="6" type="primary">crp_1</name>
    <name evidence="6" type="ORF">K239x_16820</name>
</gene>
<dbReference type="OrthoDB" id="3176638at2"/>
<sequence length="224" mass="24854">MQSRSPGDVLQSCGLFRGMDDLQRSVLENMSLMRHFKTGEQLFSQGDSCPGLFVVDAGLVRVFRMGQQGQKHVLHLCGPGQTFAEVAAFGDFPVPASAVAAQPSTCLMIPNDLLQKELVANHDLCRQLLVGMSFWVRHFVQLLDDIVLRDATSRVARYLNELPRDASGRIELPATKKDIANHLNLSSETFSRVLRRLSDESILDLTQSGSIRLTDEQSLSHYGL</sequence>
<dbReference type="SMART" id="SM00419">
    <property type="entry name" value="HTH_CRP"/>
    <property type="match status" value="1"/>
</dbReference>
<evidence type="ECO:0000256" key="1">
    <source>
        <dbReference type="ARBA" id="ARBA00023015"/>
    </source>
</evidence>
<dbReference type="SUPFAM" id="SSF46785">
    <property type="entry name" value="Winged helix' DNA-binding domain"/>
    <property type="match status" value="1"/>
</dbReference>
<dbReference type="Gene3D" id="2.60.120.10">
    <property type="entry name" value="Jelly Rolls"/>
    <property type="match status" value="1"/>
</dbReference>
<dbReference type="Pfam" id="PF13545">
    <property type="entry name" value="HTH_Crp_2"/>
    <property type="match status" value="1"/>
</dbReference>
<keyword evidence="1" id="KW-0805">Transcription regulation</keyword>
<dbReference type="GO" id="GO:0003677">
    <property type="term" value="F:DNA binding"/>
    <property type="evidence" value="ECO:0007669"/>
    <property type="project" value="UniProtKB-KW"/>
</dbReference>
<dbReference type="PRINTS" id="PR00034">
    <property type="entry name" value="HTHCRP"/>
</dbReference>
<evidence type="ECO:0000313" key="7">
    <source>
        <dbReference type="Proteomes" id="UP000319817"/>
    </source>
</evidence>
<dbReference type="GO" id="GO:0005829">
    <property type="term" value="C:cytosol"/>
    <property type="evidence" value="ECO:0007669"/>
    <property type="project" value="TreeGrafter"/>
</dbReference>
<reference evidence="6 7" key="1">
    <citation type="submission" date="2019-02" db="EMBL/GenBank/DDBJ databases">
        <title>Deep-cultivation of Planctomycetes and their phenomic and genomic characterization uncovers novel biology.</title>
        <authorList>
            <person name="Wiegand S."/>
            <person name="Jogler M."/>
            <person name="Boedeker C."/>
            <person name="Pinto D."/>
            <person name="Vollmers J."/>
            <person name="Rivas-Marin E."/>
            <person name="Kohn T."/>
            <person name="Peeters S.H."/>
            <person name="Heuer A."/>
            <person name="Rast P."/>
            <person name="Oberbeckmann S."/>
            <person name="Bunk B."/>
            <person name="Jeske O."/>
            <person name="Meyerdierks A."/>
            <person name="Storesund J.E."/>
            <person name="Kallscheuer N."/>
            <person name="Luecker S."/>
            <person name="Lage O.M."/>
            <person name="Pohl T."/>
            <person name="Merkel B.J."/>
            <person name="Hornburger P."/>
            <person name="Mueller R.-W."/>
            <person name="Bruemmer F."/>
            <person name="Labrenz M."/>
            <person name="Spormann A.M."/>
            <person name="Op den Camp H."/>
            <person name="Overmann J."/>
            <person name="Amann R."/>
            <person name="Jetten M.S.M."/>
            <person name="Mascher T."/>
            <person name="Medema M.H."/>
            <person name="Devos D.P."/>
            <person name="Kaster A.-K."/>
            <person name="Ovreas L."/>
            <person name="Rohde M."/>
            <person name="Galperin M.Y."/>
            <person name="Jogler C."/>
        </authorList>
    </citation>
    <scope>NUCLEOTIDE SEQUENCE [LARGE SCALE GENOMIC DNA]</scope>
    <source>
        <strain evidence="6 7">K23_9</strain>
    </source>
</reference>
<keyword evidence="2" id="KW-0238">DNA-binding</keyword>
<dbReference type="InterPro" id="IPR050397">
    <property type="entry name" value="Env_Response_Regulators"/>
</dbReference>
<dbReference type="Pfam" id="PF00027">
    <property type="entry name" value="cNMP_binding"/>
    <property type="match status" value="1"/>
</dbReference>
<dbReference type="PANTHER" id="PTHR24567:SF26">
    <property type="entry name" value="REGULATORY PROTEIN YEIL"/>
    <property type="match status" value="1"/>
</dbReference>
<dbReference type="GO" id="GO:0003700">
    <property type="term" value="F:DNA-binding transcription factor activity"/>
    <property type="evidence" value="ECO:0007669"/>
    <property type="project" value="TreeGrafter"/>
</dbReference>
<dbReference type="InterPro" id="IPR036390">
    <property type="entry name" value="WH_DNA-bd_sf"/>
</dbReference>
<organism evidence="6 7">
    <name type="scientific">Stieleria marina</name>
    <dbReference type="NCBI Taxonomy" id="1930275"/>
    <lineage>
        <taxon>Bacteria</taxon>
        <taxon>Pseudomonadati</taxon>
        <taxon>Planctomycetota</taxon>
        <taxon>Planctomycetia</taxon>
        <taxon>Pirellulales</taxon>
        <taxon>Pirellulaceae</taxon>
        <taxon>Stieleria</taxon>
    </lineage>
</organism>
<evidence type="ECO:0000259" key="5">
    <source>
        <dbReference type="PROSITE" id="PS51063"/>
    </source>
</evidence>
<feature type="domain" description="Cyclic nucleotide-binding" evidence="4">
    <location>
        <begin position="15"/>
        <end position="129"/>
    </location>
</feature>
<dbReference type="InterPro" id="IPR014710">
    <property type="entry name" value="RmlC-like_jellyroll"/>
</dbReference>
<keyword evidence="3" id="KW-0804">Transcription</keyword>
<evidence type="ECO:0000256" key="2">
    <source>
        <dbReference type="ARBA" id="ARBA00023125"/>
    </source>
</evidence>
<keyword evidence="6" id="KW-0675">Receptor</keyword>
<name>A0A517NRJ3_9BACT</name>
<keyword evidence="7" id="KW-1185">Reference proteome</keyword>